<evidence type="ECO:0000313" key="8">
    <source>
        <dbReference type="EMBL" id="KFN12149.1"/>
    </source>
</evidence>
<proteinExistence type="predicted"/>
<evidence type="ECO:0000256" key="5">
    <source>
        <dbReference type="ARBA" id="ARBA00022597"/>
    </source>
</evidence>
<dbReference type="InterPro" id="IPR000032">
    <property type="entry name" value="HPr-like"/>
</dbReference>
<gene>
    <name evidence="8" type="primary">ptsH</name>
    <name evidence="8" type="ORF">DJ90_1833</name>
</gene>
<keyword evidence="4" id="KW-0963">Cytoplasm</keyword>
<reference evidence="8 9" key="1">
    <citation type="submission" date="2014-04" db="EMBL/GenBank/DDBJ databases">
        <authorList>
            <person name="Bishop-Lilly K.A."/>
            <person name="Broomall S.M."/>
            <person name="Chain P.S."/>
            <person name="Chertkov O."/>
            <person name="Coyne S.R."/>
            <person name="Daligault H.E."/>
            <person name="Davenport K.W."/>
            <person name="Erkkila T."/>
            <person name="Frey K.G."/>
            <person name="Gibbons H.S."/>
            <person name="Gu W."/>
            <person name="Jaissle J."/>
            <person name="Johnson S.L."/>
            <person name="Koroleva G.I."/>
            <person name="Ladner J.T."/>
            <person name="Lo C.-C."/>
            <person name="Minogue T.D."/>
            <person name="Munk C."/>
            <person name="Palacios G.F."/>
            <person name="Redden C.L."/>
            <person name="Rosenzweig C.N."/>
            <person name="Scholz M.B."/>
            <person name="Teshima H."/>
            <person name="Xu Y."/>
        </authorList>
    </citation>
    <scope>NUCLEOTIDE SEQUENCE [LARGE SCALE GENOMIC DNA]</scope>
    <source>
        <strain evidence="8 9">8244</strain>
    </source>
</reference>
<protein>
    <recommendedName>
        <fullName evidence="3">Phosphocarrier protein HPr</fullName>
    </recommendedName>
</protein>
<dbReference type="OrthoDB" id="9809047at2"/>
<comment type="function">
    <text evidence="1">General (non sugar-specific) component of the phosphoenolpyruvate-dependent sugar phosphotransferase system (sugar PTS). This major carbohydrate active-transport system catalyzes the phosphorylation of incoming sugar substrates concomitantly with their translocation across the cell membrane. The phosphoryl group from phosphoenolpyruvate (PEP) is transferred to the phosphoryl carrier protein HPr by enzyme I. Phospho-HPr then transfers it to the PTS EIIA domain.</text>
</comment>
<dbReference type="SUPFAM" id="SSF55594">
    <property type="entry name" value="HPr-like"/>
    <property type="match status" value="1"/>
</dbReference>
<dbReference type="GO" id="GO:0005737">
    <property type="term" value="C:cytoplasm"/>
    <property type="evidence" value="ECO:0007669"/>
    <property type="project" value="UniProtKB-SubCell"/>
</dbReference>
<evidence type="ECO:0000256" key="1">
    <source>
        <dbReference type="ARBA" id="ARBA00003681"/>
    </source>
</evidence>
<evidence type="ECO:0000256" key="3">
    <source>
        <dbReference type="ARBA" id="ARBA00020422"/>
    </source>
</evidence>
<evidence type="ECO:0000256" key="6">
    <source>
        <dbReference type="ARBA" id="ARBA00022683"/>
    </source>
</evidence>
<dbReference type="PANTHER" id="PTHR33705:SF2">
    <property type="entry name" value="PHOSPHOCARRIER PROTEIN NPR"/>
    <property type="match status" value="1"/>
</dbReference>
<dbReference type="HOGENOM" id="CLU_136230_2_0_9"/>
<dbReference type="PATRIC" id="fig|44252.3.peg.31"/>
<evidence type="ECO:0000256" key="2">
    <source>
        <dbReference type="ARBA" id="ARBA00004496"/>
    </source>
</evidence>
<accession>A0A090ZLB9</accession>
<dbReference type="InterPro" id="IPR001020">
    <property type="entry name" value="PTS_HPr_His_P_site"/>
</dbReference>
<dbReference type="EMBL" id="JMQA01000001">
    <property type="protein sequence ID" value="KFN12149.1"/>
    <property type="molecule type" value="Genomic_DNA"/>
</dbReference>
<dbReference type="PRINTS" id="PR00107">
    <property type="entry name" value="PHOSPHOCPHPR"/>
</dbReference>
<dbReference type="PROSITE" id="PS00589">
    <property type="entry name" value="PTS_HPR_SER"/>
    <property type="match status" value="1"/>
</dbReference>
<dbReference type="InterPro" id="IPR035895">
    <property type="entry name" value="HPr-like_sf"/>
</dbReference>
<dbReference type="PROSITE" id="PS00369">
    <property type="entry name" value="PTS_HPR_HIS"/>
    <property type="match status" value="1"/>
</dbReference>
<dbReference type="CDD" id="cd00367">
    <property type="entry name" value="PTS-HPr_like"/>
    <property type="match status" value="1"/>
</dbReference>
<dbReference type="Pfam" id="PF00381">
    <property type="entry name" value="PTS-HPr"/>
    <property type="match status" value="1"/>
</dbReference>
<evidence type="ECO:0000313" key="9">
    <source>
        <dbReference type="Proteomes" id="UP000029278"/>
    </source>
</evidence>
<dbReference type="Proteomes" id="UP000029278">
    <property type="component" value="Unassembled WGS sequence"/>
</dbReference>
<keyword evidence="5" id="KW-0813">Transport</keyword>
<dbReference type="InterPro" id="IPR002114">
    <property type="entry name" value="PTS_HPr_Ser_P_site"/>
</dbReference>
<comment type="subcellular location">
    <subcellularLocation>
        <location evidence="2">Cytoplasm</location>
    </subcellularLocation>
</comment>
<dbReference type="InterPro" id="IPR050399">
    <property type="entry name" value="HPr"/>
</dbReference>
<dbReference type="AlphaFoldDB" id="A0A090ZLB9"/>
<keyword evidence="5" id="KW-0762">Sugar transport</keyword>
<keyword evidence="9" id="KW-1185">Reference proteome</keyword>
<dbReference type="NCBIfam" id="TIGR01003">
    <property type="entry name" value="PTS_HPr_family"/>
    <property type="match status" value="1"/>
</dbReference>
<dbReference type="PROSITE" id="PS51350">
    <property type="entry name" value="PTS_HPR_DOM"/>
    <property type="match status" value="1"/>
</dbReference>
<dbReference type="RefSeq" id="WP_036624029.1">
    <property type="nucleotide sequence ID" value="NZ_JAKOBR010000040.1"/>
</dbReference>
<comment type="caution">
    <text evidence="8">The sequence shown here is derived from an EMBL/GenBank/DDBJ whole genome shotgun (WGS) entry which is preliminary data.</text>
</comment>
<name>A0A090ZLB9_PAEMA</name>
<dbReference type="GeneID" id="77008083"/>
<sequence length="93" mass="9781">MVRKTFTVIDELGVHTRPASTLVQAASQFDAEVNIEYNGRSVNLKSIVGVMSLGIPQGAQIQIAAAGSDADQAIQGIEEALKNEGLGEPCEVI</sequence>
<feature type="domain" description="HPr" evidence="7">
    <location>
        <begin position="1"/>
        <end position="89"/>
    </location>
</feature>
<dbReference type="GO" id="GO:0009401">
    <property type="term" value="P:phosphoenolpyruvate-dependent sugar phosphotransferase system"/>
    <property type="evidence" value="ECO:0007669"/>
    <property type="project" value="UniProtKB-KW"/>
</dbReference>
<dbReference type="NCBIfam" id="NF010352">
    <property type="entry name" value="PRK13780.1"/>
    <property type="match status" value="1"/>
</dbReference>
<organism evidence="8 9">
    <name type="scientific">Paenibacillus macerans</name>
    <name type="common">Bacillus macerans</name>
    <dbReference type="NCBI Taxonomy" id="44252"/>
    <lineage>
        <taxon>Bacteria</taxon>
        <taxon>Bacillati</taxon>
        <taxon>Bacillota</taxon>
        <taxon>Bacilli</taxon>
        <taxon>Bacillales</taxon>
        <taxon>Paenibacillaceae</taxon>
        <taxon>Paenibacillus</taxon>
    </lineage>
</organism>
<evidence type="ECO:0000256" key="4">
    <source>
        <dbReference type="ARBA" id="ARBA00022490"/>
    </source>
</evidence>
<keyword evidence="6" id="KW-0598">Phosphotransferase system</keyword>
<dbReference type="STRING" id="44252.DJ90_1833"/>
<dbReference type="Gene3D" id="3.30.1340.10">
    <property type="entry name" value="HPr-like"/>
    <property type="match status" value="1"/>
</dbReference>
<dbReference type="PANTHER" id="PTHR33705">
    <property type="entry name" value="PHOSPHOCARRIER PROTEIN HPR"/>
    <property type="match status" value="1"/>
</dbReference>
<evidence type="ECO:0000259" key="7">
    <source>
        <dbReference type="PROSITE" id="PS51350"/>
    </source>
</evidence>